<dbReference type="Gene3D" id="3.40.50.80">
    <property type="entry name" value="Nucleotide-binding domain of ferredoxin-NADP reductase (FNR) module"/>
    <property type="match status" value="1"/>
</dbReference>
<dbReference type="InterPro" id="IPR011992">
    <property type="entry name" value="EF-hand-dom_pair"/>
</dbReference>
<name>A0AAE1E6M2_9GAST</name>
<feature type="compositionally biased region" description="Basic and acidic residues" evidence="11">
    <location>
        <begin position="32"/>
        <end position="44"/>
    </location>
</feature>
<evidence type="ECO:0000256" key="2">
    <source>
        <dbReference type="ARBA" id="ARBA00022630"/>
    </source>
</evidence>
<dbReference type="PANTHER" id="PTHR11972">
    <property type="entry name" value="NADPH OXIDASE"/>
    <property type="match status" value="1"/>
</dbReference>
<feature type="compositionally biased region" description="Polar residues" evidence="11">
    <location>
        <begin position="225"/>
        <end position="234"/>
    </location>
</feature>
<evidence type="ECO:0000259" key="14">
    <source>
        <dbReference type="PROSITE" id="PS51384"/>
    </source>
</evidence>
<dbReference type="EMBL" id="JAWDGP010001043">
    <property type="protein sequence ID" value="KAK3795510.1"/>
    <property type="molecule type" value="Genomic_DNA"/>
</dbReference>
<comment type="catalytic activity">
    <reaction evidence="10">
        <text>NADPH + 2 O2 = 2 superoxide + NADP(+) + H(+)</text>
        <dbReference type="Rhea" id="RHEA:63180"/>
        <dbReference type="ChEBI" id="CHEBI:15378"/>
        <dbReference type="ChEBI" id="CHEBI:15379"/>
        <dbReference type="ChEBI" id="CHEBI:18421"/>
        <dbReference type="ChEBI" id="CHEBI:57783"/>
        <dbReference type="ChEBI" id="CHEBI:58349"/>
    </reaction>
</comment>
<dbReference type="InterPro" id="IPR050369">
    <property type="entry name" value="RBOH/FRE"/>
</dbReference>
<dbReference type="GO" id="GO:0042554">
    <property type="term" value="P:superoxide anion generation"/>
    <property type="evidence" value="ECO:0007669"/>
    <property type="project" value="TreeGrafter"/>
</dbReference>
<evidence type="ECO:0000256" key="4">
    <source>
        <dbReference type="ARBA" id="ARBA00022827"/>
    </source>
</evidence>
<feature type="compositionally biased region" description="Low complexity" evidence="11">
    <location>
        <begin position="319"/>
        <end position="333"/>
    </location>
</feature>
<feature type="domain" description="EF-hand" evidence="13">
    <location>
        <begin position="455"/>
        <end position="491"/>
    </location>
</feature>
<dbReference type="AlphaFoldDB" id="A0AAE1E6M2"/>
<dbReference type="PROSITE" id="PS50222">
    <property type="entry name" value="EF_HAND_2"/>
    <property type="match status" value="2"/>
</dbReference>
<dbReference type="PROSITE" id="PS51384">
    <property type="entry name" value="FAD_FR"/>
    <property type="match status" value="1"/>
</dbReference>
<dbReference type="InterPro" id="IPR000778">
    <property type="entry name" value="Cyt_b245_heavy_chain"/>
</dbReference>
<dbReference type="SMART" id="SM00054">
    <property type="entry name" value="EFh"/>
    <property type="match status" value="2"/>
</dbReference>
<evidence type="ECO:0000313" key="15">
    <source>
        <dbReference type="EMBL" id="KAK3795510.1"/>
    </source>
</evidence>
<dbReference type="SFLD" id="SFLDG01168">
    <property type="entry name" value="Ferric_reductase_subgroup_(FRE"/>
    <property type="match status" value="1"/>
</dbReference>
<dbReference type="PROSITE" id="PS00018">
    <property type="entry name" value="EF_HAND_1"/>
    <property type="match status" value="1"/>
</dbReference>
<dbReference type="Pfam" id="PF08022">
    <property type="entry name" value="FAD_binding_8"/>
    <property type="match status" value="1"/>
</dbReference>
<evidence type="ECO:0000256" key="11">
    <source>
        <dbReference type="SAM" id="MobiDB-lite"/>
    </source>
</evidence>
<dbReference type="Gene3D" id="2.40.30.10">
    <property type="entry name" value="Translation factors"/>
    <property type="match status" value="1"/>
</dbReference>
<evidence type="ECO:0000313" key="16">
    <source>
        <dbReference type="Proteomes" id="UP001283361"/>
    </source>
</evidence>
<feature type="region of interest" description="Disordered" evidence="11">
    <location>
        <begin position="63"/>
        <end position="282"/>
    </location>
</feature>
<organism evidence="15 16">
    <name type="scientific">Elysia crispata</name>
    <name type="common">lettuce slug</name>
    <dbReference type="NCBI Taxonomy" id="231223"/>
    <lineage>
        <taxon>Eukaryota</taxon>
        <taxon>Metazoa</taxon>
        <taxon>Spiralia</taxon>
        <taxon>Lophotrochozoa</taxon>
        <taxon>Mollusca</taxon>
        <taxon>Gastropoda</taxon>
        <taxon>Heterobranchia</taxon>
        <taxon>Euthyneura</taxon>
        <taxon>Panpulmonata</taxon>
        <taxon>Sacoglossa</taxon>
        <taxon>Placobranchoidea</taxon>
        <taxon>Plakobranchidae</taxon>
        <taxon>Elysia</taxon>
    </lineage>
</organism>
<evidence type="ECO:0000256" key="6">
    <source>
        <dbReference type="ARBA" id="ARBA00022857"/>
    </source>
</evidence>
<evidence type="ECO:0000256" key="12">
    <source>
        <dbReference type="SAM" id="Phobius"/>
    </source>
</evidence>
<dbReference type="CDD" id="cd06186">
    <property type="entry name" value="NOX_Duox_like_FAD_NADP"/>
    <property type="match status" value="1"/>
</dbReference>
<keyword evidence="5" id="KW-0106">Calcium</keyword>
<dbReference type="GO" id="GO:0005509">
    <property type="term" value="F:calcium ion binding"/>
    <property type="evidence" value="ECO:0007669"/>
    <property type="project" value="InterPro"/>
</dbReference>
<feature type="transmembrane region" description="Helical" evidence="12">
    <location>
        <begin position="570"/>
        <end position="593"/>
    </location>
</feature>
<dbReference type="InterPro" id="IPR039261">
    <property type="entry name" value="FNR_nucleotide-bd"/>
</dbReference>
<dbReference type="SUPFAM" id="SSF63380">
    <property type="entry name" value="Riboflavin synthase domain-like"/>
    <property type="match status" value="1"/>
</dbReference>
<feature type="transmembrane region" description="Helical" evidence="12">
    <location>
        <begin position="661"/>
        <end position="687"/>
    </location>
</feature>
<evidence type="ECO:0000256" key="8">
    <source>
        <dbReference type="ARBA" id="ARBA00023002"/>
    </source>
</evidence>
<dbReference type="InterPro" id="IPR017938">
    <property type="entry name" value="Riboflavin_synthase-like_b-brl"/>
</dbReference>
<dbReference type="InterPro" id="IPR013130">
    <property type="entry name" value="Fe3_Rdtase_TM_dom"/>
</dbReference>
<evidence type="ECO:0000256" key="3">
    <source>
        <dbReference type="ARBA" id="ARBA00022692"/>
    </source>
</evidence>
<evidence type="ECO:0000256" key="5">
    <source>
        <dbReference type="ARBA" id="ARBA00022837"/>
    </source>
</evidence>
<feature type="compositionally biased region" description="Basic and acidic residues" evidence="11">
    <location>
        <begin position="84"/>
        <end position="106"/>
    </location>
</feature>
<evidence type="ECO:0008006" key="17">
    <source>
        <dbReference type="Google" id="ProtNLM"/>
    </source>
</evidence>
<feature type="compositionally biased region" description="Basic residues" evidence="11">
    <location>
        <begin position="126"/>
        <end position="136"/>
    </location>
</feature>
<keyword evidence="16" id="KW-1185">Reference proteome</keyword>
<dbReference type="InterPro" id="IPR002048">
    <property type="entry name" value="EF_hand_dom"/>
</dbReference>
<comment type="caution">
    <text evidence="15">The sequence shown here is derived from an EMBL/GenBank/DDBJ whole genome shotgun (WGS) entry which is preliminary data.</text>
</comment>
<proteinExistence type="predicted"/>
<dbReference type="Pfam" id="PF08030">
    <property type="entry name" value="NAD_binding_6"/>
    <property type="match status" value="1"/>
</dbReference>
<dbReference type="SUPFAM" id="SSF52343">
    <property type="entry name" value="Ferredoxin reductase-like, C-terminal NADP-linked domain"/>
    <property type="match status" value="1"/>
</dbReference>
<dbReference type="Gene3D" id="1.10.238.10">
    <property type="entry name" value="EF-hand"/>
    <property type="match status" value="1"/>
</dbReference>
<keyword evidence="2" id="KW-0285">Flavoprotein</keyword>
<feature type="domain" description="EF-hand" evidence="13">
    <location>
        <begin position="376"/>
        <end position="411"/>
    </location>
</feature>
<evidence type="ECO:0000256" key="1">
    <source>
        <dbReference type="ARBA" id="ARBA00004141"/>
    </source>
</evidence>
<dbReference type="InterPro" id="IPR018247">
    <property type="entry name" value="EF_Hand_1_Ca_BS"/>
</dbReference>
<dbReference type="Pfam" id="PF13202">
    <property type="entry name" value="EF-hand_5"/>
    <property type="match status" value="1"/>
</dbReference>
<accession>A0AAE1E6M2</accession>
<comment type="subcellular location">
    <subcellularLocation>
        <location evidence="1">Membrane</location>
        <topology evidence="1">Multi-pass membrane protein</topology>
    </subcellularLocation>
</comment>
<dbReference type="Pfam" id="PF01794">
    <property type="entry name" value="Ferric_reduct"/>
    <property type="match status" value="1"/>
</dbReference>
<gene>
    <name evidence="15" type="ORF">RRG08_046380</name>
</gene>
<dbReference type="SFLD" id="SFLDG01169">
    <property type="entry name" value="NADPH_oxidase_subgroup_(NOX)"/>
    <property type="match status" value="1"/>
</dbReference>
<dbReference type="SFLD" id="SFLDS00052">
    <property type="entry name" value="Ferric_Reductase_Domain"/>
    <property type="match status" value="1"/>
</dbReference>
<evidence type="ECO:0000256" key="7">
    <source>
        <dbReference type="ARBA" id="ARBA00022989"/>
    </source>
</evidence>
<dbReference type="SUPFAM" id="SSF47473">
    <property type="entry name" value="EF-hand"/>
    <property type="match status" value="1"/>
</dbReference>
<keyword evidence="9 12" id="KW-0472">Membrane</keyword>
<dbReference type="PRINTS" id="PR00466">
    <property type="entry name" value="GP91PHOX"/>
</dbReference>
<feature type="compositionally biased region" description="Low complexity" evidence="11">
    <location>
        <begin position="294"/>
        <end position="311"/>
    </location>
</feature>
<keyword evidence="4" id="KW-0274">FAD</keyword>
<reference evidence="15" key="1">
    <citation type="journal article" date="2023" name="G3 (Bethesda)">
        <title>A reference genome for the long-term kleptoplast-retaining sea slug Elysia crispata morphotype clarki.</title>
        <authorList>
            <person name="Eastman K.E."/>
            <person name="Pendleton A.L."/>
            <person name="Shaikh M.A."/>
            <person name="Suttiyut T."/>
            <person name="Ogas R."/>
            <person name="Tomko P."/>
            <person name="Gavelis G."/>
            <person name="Widhalm J.R."/>
            <person name="Wisecaver J.H."/>
        </authorList>
    </citation>
    <scope>NUCLEOTIDE SEQUENCE</scope>
    <source>
        <strain evidence="15">ECLA1</strain>
    </source>
</reference>
<evidence type="ECO:0000259" key="13">
    <source>
        <dbReference type="PROSITE" id="PS50222"/>
    </source>
</evidence>
<keyword evidence="8" id="KW-0560">Oxidoreductase</keyword>
<feature type="domain" description="FAD-binding FR-type" evidence="14">
    <location>
        <begin position="739"/>
        <end position="862"/>
    </location>
</feature>
<dbReference type="Proteomes" id="UP001283361">
    <property type="component" value="Unassembled WGS sequence"/>
</dbReference>
<dbReference type="GO" id="GO:0006952">
    <property type="term" value="P:defense response"/>
    <property type="evidence" value="ECO:0007669"/>
    <property type="project" value="TreeGrafter"/>
</dbReference>
<dbReference type="Pfam" id="PF13499">
    <property type="entry name" value="EF-hand_7"/>
    <property type="match status" value="1"/>
</dbReference>
<sequence>MFSKEKASVKKPQSQKAKKIFVSEFKGKTKAGAKEGDNSFSKHDVKSTTLGLCDVIYENVKAEENLSGGLSEQTKATTTATKNPDGESPKVSKNKEKFPNGHDKDQPQLSSQIPETKIAGREISKATKKTKPKNNRRFLGLNLTRRNEPKQTSPKPVEPEMSFSETIFSSLQKEGSEGALSTSTQDSGIVSDSSTQRKRPSPPSDTKFTGKKKKGITSSAGDATKLNNGSTASSGGDLAVVGKSPRLGVAATSKTKGSISSKLKQKATKLSPRPGRRESSVYLLSDSLESSSLTYDTLPSQRSTSTSPASSVVIPNHQSVTSSSSRSSRVPTSEGRKSLVGPEEIWLSSVESRLLDVADGKATLTLPEFKDIMQVKESFFIDRCFQLFDRDSDGQLQTNEFINELRALVFGSQTEKLRFLFNVYNIRGTGKLVKSEVQQMLKSCMEESKLKFSEENLQALTDAFVGAADTTRDGKISFDELRALVQRHPTIAENLNISSLMSATSTGFELDAQELPPQTQEVRKPGCCRHLSQTYIQNNLKKIVFLVIFFLMNVGLGAVNGWRYRAQNGWLILARVNCLPLNFNCTMIVVLMLRRLLTAVRATALVKFLPIDHNIMFHKLCGYLILVQSVAHTIGHVGNAGTISTRQMSVAQVIFTTKAGYGWVASTAPPTGVALMAVLTVMILLSLPCVRKSGCFEIFYWSHKLYLLFWPLLIIHSQTFWMWFLVPGLFFIIETVSRISWVRSVYQGRTYIQAVSLLPSEVTHLNISRPPGFNFRPGDYVYVKIPEISKHEWHPFTISSAPEQLDGLSLHIRCAGSWTKSLREFFDKYQLDDVEAVAGTSCGLQTDHPLTIRRRASSIAWGKRKPLKAREIDANIRKRTVTKVTNVLCHIDGPYGTPSRHIFQSEHAVLIGSGIGITPFASILQSIVHRFKSSYARCPKCDYHWCHSTPASVMSLKKVDFIWINRDQRHFEWFVSLLSRLEREQEVDGGIGRILDMHMYMTSAPPKTDMKGLGLQLALDLIHQNEKTDLVTGLQTRTQAGRPDFDLLFRRIQENATGKVTVFFCGSPLLGKTLKVYSHQYGFAFRHEYF</sequence>
<dbReference type="GO" id="GO:0016175">
    <property type="term" value="F:superoxide-generating NAD(P)H oxidase activity"/>
    <property type="evidence" value="ECO:0007669"/>
    <property type="project" value="TreeGrafter"/>
</dbReference>
<feature type="compositionally biased region" description="Polar residues" evidence="11">
    <location>
        <begin position="68"/>
        <end position="82"/>
    </location>
</feature>
<feature type="compositionally biased region" description="Polar residues" evidence="11">
    <location>
        <begin position="163"/>
        <end position="194"/>
    </location>
</feature>
<dbReference type="FunFam" id="3.40.50.80:FF:000012">
    <property type="entry name" value="NADPH oxidase, isoform B"/>
    <property type="match status" value="1"/>
</dbReference>
<keyword evidence="3 12" id="KW-0812">Transmembrane</keyword>
<feature type="region of interest" description="Disordered" evidence="11">
    <location>
        <begin position="294"/>
        <end position="336"/>
    </location>
</feature>
<keyword evidence="7 12" id="KW-1133">Transmembrane helix</keyword>
<dbReference type="InterPro" id="IPR013121">
    <property type="entry name" value="Fe_red_NAD-bd_6"/>
</dbReference>
<dbReference type="InterPro" id="IPR017927">
    <property type="entry name" value="FAD-bd_FR_type"/>
</dbReference>
<dbReference type="FunFam" id="2.40.30.10:FF:000056">
    <property type="entry name" value="NADPH oxidase 5"/>
    <property type="match status" value="1"/>
</dbReference>
<feature type="region of interest" description="Disordered" evidence="11">
    <location>
        <begin position="1"/>
        <end position="44"/>
    </location>
</feature>
<feature type="compositionally biased region" description="Polar residues" evidence="11">
    <location>
        <begin position="252"/>
        <end position="262"/>
    </location>
</feature>
<dbReference type="PANTHER" id="PTHR11972:SF58">
    <property type="entry name" value="NADPH OXIDASE 5"/>
    <property type="match status" value="1"/>
</dbReference>
<dbReference type="GO" id="GO:0043020">
    <property type="term" value="C:NADPH oxidase complex"/>
    <property type="evidence" value="ECO:0007669"/>
    <property type="project" value="TreeGrafter"/>
</dbReference>
<feature type="transmembrane region" description="Helical" evidence="12">
    <location>
        <begin position="707"/>
        <end position="733"/>
    </location>
</feature>
<keyword evidence="6" id="KW-0521">NADP</keyword>
<evidence type="ECO:0000256" key="10">
    <source>
        <dbReference type="ARBA" id="ARBA00049908"/>
    </source>
</evidence>
<evidence type="ECO:0000256" key="9">
    <source>
        <dbReference type="ARBA" id="ARBA00023136"/>
    </source>
</evidence>
<feature type="transmembrane region" description="Helical" evidence="12">
    <location>
        <begin position="543"/>
        <end position="564"/>
    </location>
</feature>
<dbReference type="InterPro" id="IPR013112">
    <property type="entry name" value="FAD-bd_8"/>
</dbReference>
<protein>
    <recommendedName>
        <fullName evidence="17">NADPH oxidase 5</fullName>
    </recommendedName>
</protein>